<evidence type="ECO:0000313" key="7">
    <source>
        <dbReference type="Proteomes" id="UP000278006"/>
    </source>
</evidence>
<dbReference type="OrthoDB" id="9802264at2"/>
<name>A0A3M6QSG6_9BURK</name>
<dbReference type="GO" id="GO:0005886">
    <property type="term" value="C:plasma membrane"/>
    <property type="evidence" value="ECO:0007669"/>
    <property type="project" value="TreeGrafter"/>
</dbReference>
<dbReference type="GO" id="GO:0005524">
    <property type="term" value="F:ATP binding"/>
    <property type="evidence" value="ECO:0007669"/>
    <property type="project" value="UniProtKB-KW"/>
</dbReference>
<keyword evidence="7" id="KW-1185">Reference proteome</keyword>
<evidence type="ECO:0000313" key="6">
    <source>
        <dbReference type="EMBL" id="RMX05974.1"/>
    </source>
</evidence>
<dbReference type="EMBL" id="RDQO01000003">
    <property type="protein sequence ID" value="RMX05974.1"/>
    <property type="molecule type" value="Genomic_DNA"/>
</dbReference>
<comment type="caution">
    <text evidence="6">The sequence shown here is derived from an EMBL/GenBank/DDBJ whole genome shotgun (WGS) entry which is preliminary data.</text>
</comment>
<dbReference type="AlphaFoldDB" id="A0A3M6QSG6"/>
<sequence length="260" mass="28421">MTESNRSAPPWPQQDVPTQTAILQVRQLEYRWPGQSAPCLVIDDFAVMPGETVFLYGPSGSGKSTLLSLLAGVFLPQRGEVLLGGQDWARLRGARRDRYRADMLGYIFQQFNLLPYLSVQDNVLLPCRFSTSRAQAAIAQHGSLPAASGHWLAAMGLPRSSWQRPARALSVGQQQRVAAARALIGAPPVIIADEPTSALDENRRDAFMDLLLAACREAGSTLVFVSHDQRLADRFSRQVSLPAINHAAIEHIDAAEDEPA</sequence>
<dbReference type="SUPFAM" id="SSF52540">
    <property type="entry name" value="P-loop containing nucleoside triphosphate hydrolases"/>
    <property type="match status" value="1"/>
</dbReference>
<keyword evidence="1" id="KW-0813">Transport</keyword>
<feature type="domain" description="ABC transporter" evidence="5">
    <location>
        <begin position="23"/>
        <end position="257"/>
    </location>
</feature>
<dbReference type="PANTHER" id="PTHR24220:SF611">
    <property type="entry name" value="ATP-BINDING COMPONENT OF ABC TRANSPORTER-RELATED"/>
    <property type="match status" value="1"/>
</dbReference>
<accession>A0A3M6QSG6</accession>
<dbReference type="InterPro" id="IPR017911">
    <property type="entry name" value="MacB-like_ATP-bd"/>
</dbReference>
<proteinExistence type="predicted"/>
<dbReference type="PROSITE" id="PS50893">
    <property type="entry name" value="ABC_TRANSPORTER_2"/>
    <property type="match status" value="1"/>
</dbReference>
<evidence type="ECO:0000256" key="2">
    <source>
        <dbReference type="ARBA" id="ARBA00022475"/>
    </source>
</evidence>
<keyword evidence="3" id="KW-0547">Nucleotide-binding</keyword>
<dbReference type="Proteomes" id="UP000278006">
    <property type="component" value="Unassembled WGS sequence"/>
</dbReference>
<keyword evidence="4 6" id="KW-0067">ATP-binding</keyword>
<dbReference type="GO" id="GO:0022857">
    <property type="term" value="F:transmembrane transporter activity"/>
    <property type="evidence" value="ECO:0007669"/>
    <property type="project" value="TreeGrafter"/>
</dbReference>
<reference evidence="6 7" key="1">
    <citation type="submission" date="2018-10" db="EMBL/GenBank/DDBJ databases">
        <title>Draft genome of Cortibacter populi DSM10536.</title>
        <authorList>
            <person name="Bernier A.-M."/>
            <person name="Bernard K."/>
        </authorList>
    </citation>
    <scope>NUCLEOTIDE SEQUENCE [LARGE SCALE GENOMIC DNA]</scope>
    <source>
        <strain evidence="6 7">DSM 105136</strain>
    </source>
</reference>
<evidence type="ECO:0000256" key="3">
    <source>
        <dbReference type="ARBA" id="ARBA00022741"/>
    </source>
</evidence>
<keyword evidence="2" id="KW-0472">Membrane</keyword>
<evidence type="ECO:0000259" key="5">
    <source>
        <dbReference type="PROSITE" id="PS50893"/>
    </source>
</evidence>
<dbReference type="Gene3D" id="3.40.50.300">
    <property type="entry name" value="P-loop containing nucleotide triphosphate hydrolases"/>
    <property type="match status" value="1"/>
</dbReference>
<dbReference type="InterPro" id="IPR027417">
    <property type="entry name" value="P-loop_NTPase"/>
</dbReference>
<gene>
    <name evidence="6" type="ORF">D8I35_12620</name>
</gene>
<dbReference type="CDD" id="cd03255">
    <property type="entry name" value="ABC_MJ0796_LolCDE_FtsE"/>
    <property type="match status" value="1"/>
</dbReference>
<protein>
    <submittedName>
        <fullName evidence="6">ABC transporter ATP-binding protein</fullName>
    </submittedName>
</protein>
<dbReference type="InterPro" id="IPR003593">
    <property type="entry name" value="AAA+_ATPase"/>
</dbReference>
<evidence type="ECO:0000256" key="4">
    <source>
        <dbReference type="ARBA" id="ARBA00022840"/>
    </source>
</evidence>
<dbReference type="InterPro" id="IPR003439">
    <property type="entry name" value="ABC_transporter-like_ATP-bd"/>
</dbReference>
<dbReference type="InterPro" id="IPR015854">
    <property type="entry name" value="ABC_transpr_LolD-like"/>
</dbReference>
<keyword evidence="2" id="KW-1003">Cell membrane</keyword>
<organism evidence="6 7">
    <name type="scientific">Corticibacter populi</name>
    <dbReference type="NCBI Taxonomy" id="1550736"/>
    <lineage>
        <taxon>Bacteria</taxon>
        <taxon>Pseudomonadati</taxon>
        <taxon>Pseudomonadota</taxon>
        <taxon>Betaproteobacteria</taxon>
        <taxon>Burkholderiales</taxon>
        <taxon>Comamonadaceae</taxon>
        <taxon>Corticibacter</taxon>
    </lineage>
</organism>
<dbReference type="SMART" id="SM00382">
    <property type="entry name" value="AAA"/>
    <property type="match status" value="1"/>
</dbReference>
<dbReference type="Pfam" id="PF00005">
    <property type="entry name" value="ABC_tran"/>
    <property type="match status" value="1"/>
</dbReference>
<dbReference type="RefSeq" id="WP_122229752.1">
    <property type="nucleotide sequence ID" value="NZ_RDQO01000003.1"/>
</dbReference>
<dbReference type="PANTHER" id="PTHR24220">
    <property type="entry name" value="IMPORT ATP-BINDING PROTEIN"/>
    <property type="match status" value="1"/>
</dbReference>
<dbReference type="GO" id="GO:0016887">
    <property type="term" value="F:ATP hydrolysis activity"/>
    <property type="evidence" value="ECO:0007669"/>
    <property type="project" value="InterPro"/>
</dbReference>
<evidence type="ECO:0000256" key="1">
    <source>
        <dbReference type="ARBA" id="ARBA00022448"/>
    </source>
</evidence>